<evidence type="ECO:0000256" key="12">
    <source>
        <dbReference type="ARBA" id="ARBA00022843"/>
    </source>
</evidence>
<dbReference type="InterPro" id="IPR050243">
    <property type="entry name" value="PHP_phosphatase"/>
</dbReference>
<dbReference type="CDD" id="cd00141">
    <property type="entry name" value="NT_POLXc"/>
    <property type="match status" value="1"/>
</dbReference>
<keyword evidence="8" id="KW-0808">Transferase</keyword>
<dbReference type="InterPro" id="IPR002008">
    <property type="entry name" value="DNA_pol_X_beta-like"/>
</dbReference>
<dbReference type="InterPro" id="IPR004013">
    <property type="entry name" value="PHP_dom"/>
</dbReference>
<evidence type="ECO:0000256" key="1">
    <source>
        <dbReference type="ARBA" id="ARBA00001946"/>
    </source>
</evidence>
<dbReference type="Gene3D" id="1.10.150.110">
    <property type="entry name" value="DNA polymerase beta, N-terminal domain-like"/>
    <property type="match status" value="1"/>
</dbReference>
<dbReference type="InterPro" id="IPR027421">
    <property type="entry name" value="DNA_pol_lamdba_lyase_dom_sf"/>
</dbReference>
<reference evidence="27" key="1">
    <citation type="journal article" date="2019" name="Int. J. Syst. Evol. Microbiol.">
        <title>The Global Catalogue of Microorganisms (GCM) 10K type strain sequencing project: providing services to taxonomists for standard genome sequencing and annotation.</title>
        <authorList>
            <consortium name="The Broad Institute Genomics Platform"/>
            <consortium name="The Broad Institute Genome Sequencing Center for Infectious Disease"/>
            <person name="Wu L."/>
            <person name="Ma J."/>
        </authorList>
    </citation>
    <scope>NUCLEOTIDE SEQUENCE [LARGE SCALE GENOMIC DNA]</scope>
    <source>
        <strain evidence="27">JCM 4316</strain>
    </source>
</reference>
<keyword evidence="27" id="KW-1185">Reference proteome</keyword>
<dbReference type="InterPro" id="IPR029398">
    <property type="entry name" value="PolB_thumb"/>
</dbReference>
<dbReference type="Gene3D" id="3.20.20.140">
    <property type="entry name" value="Metal-dependent hydrolases"/>
    <property type="match status" value="1"/>
</dbReference>
<evidence type="ECO:0000256" key="13">
    <source>
        <dbReference type="ARBA" id="ARBA00022932"/>
    </source>
</evidence>
<dbReference type="InterPro" id="IPR010996">
    <property type="entry name" value="HHH_MUS81"/>
</dbReference>
<feature type="region of interest" description="Disordered" evidence="22">
    <location>
        <begin position="1"/>
        <end position="56"/>
    </location>
</feature>
<evidence type="ECO:0000256" key="7">
    <source>
        <dbReference type="ARBA" id="ARBA00022634"/>
    </source>
</evidence>
<evidence type="ECO:0000256" key="2">
    <source>
        <dbReference type="ARBA" id="ARBA00004496"/>
    </source>
</evidence>
<dbReference type="InterPro" id="IPR002054">
    <property type="entry name" value="DNA-dir_DNA_pol_X"/>
</dbReference>
<dbReference type="SUPFAM" id="SSF47802">
    <property type="entry name" value="DNA polymerase beta, N-terminal domain-like"/>
    <property type="match status" value="1"/>
</dbReference>
<dbReference type="EC" id="2.7.7.7" evidence="3"/>
<dbReference type="PANTHER" id="PTHR36928:SF1">
    <property type="entry name" value="PHOSPHATASE YCDX-RELATED"/>
    <property type="match status" value="1"/>
</dbReference>
<gene>
    <name evidence="26" type="primary">polX</name>
    <name evidence="26" type="ORF">GCM10010246_77700</name>
</gene>
<evidence type="ECO:0000256" key="3">
    <source>
        <dbReference type="ARBA" id="ARBA00012417"/>
    </source>
</evidence>
<dbReference type="Pfam" id="PF14520">
    <property type="entry name" value="HHH_5"/>
    <property type="match status" value="1"/>
</dbReference>
<evidence type="ECO:0000256" key="6">
    <source>
        <dbReference type="ARBA" id="ARBA00022481"/>
    </source>
</evidence>
<dbReference type="SMART" id="SM00483">
    <property type="entry name" value="POLXc"/>
    <property type="match status" value="1"/>
</dbReference>
<proteinExistence type="predicted"/>
<dbReference type="EC" id="4.2.99.18" evidence="4"/>
<organism evidence="26 27">
    <name type="scientific">Streptomyces cuspidosporus</name>
    <dbReference type="NCBI Taxonomy" id="66882"/>
    <lineage>
        <taxon>Bacteria</taxon>
        <taxon>Bacillati</taxon>
        <taxon>Actinomycetota</taxon>
        <taxon>Actinomycetes</taxon>
        <taxon>Kitasatosporales</taxon>
        <taxon>Streptomycetaceae</taxon>
        <taxon>Streptomyces</taxon>
    </lineage>
</organism>
<evidence type="ECO:0000256" key="5">
    <source>
        <dbReference type="ARBA" id="ARBA00020020"/>
    </source>
</evidence>
<comment type="caution">
    <text evidence="26">The sequence shown here is derived from an EMBL/GenBank/DDBJ whole genome shotgun (WGS) entry which is preliminary data.</text>
</comment>
<evidence type="ECO:0000259" key="24">
    <source>
        <dbReference type="SMART" id="SM00481"/>
    </source>
</evidence>
<dbReference type="Proteomes" id="UP001500253">
    <property type="component" value="Unassembled WGS sequence"/>
</dbReference>
<name>A0ABP5U7I8_9ACTN</name>
<evidence type="ECO:0000259" key="25">
    <source>
        <dbReference type="SMART" id="SM00483"/>
    </source>
</evidence>
<evidence type="ECO:0000313" key="27">
    <source>
        <dbReference type="Proteomes" id="UP001500253"/>
    </source>
</evidence>
<dbReference type="NCBIfam" id="NF006375">
    <property type="entry name" value="PRK08609.1"/>
    <property type="match status" value="1"/>
</dbReference>
<keyword evidence="6" id="KW-0488">Methylation</keyword>
<evidence type="ECO:0000259" key="23">
    <source>
        <dbReference type="SMART" id="SM00278"/>
    </source>
</evidence>
<keyword evidence="26" id="KW-0269">Exonuclease</keyword>
<dbReference type="GO" id="GO:0004527">
    <property type="term" value="F:exonuclease activity"/>
    <property type="evidence" value="ECO:0007669"/>
    <property type="project" value="UniProtKB-KW"/>
</dbReference>
<evidence type="ECO:0000256" key="10">
    <source>
        <dbReference type="ARBA" id="ARBA00022705"/>
    </source>
</evidence>
<dbReference type="InterPro" id="IPR043519">
    <property type="entry name" value="NT_sf"/>
</dbReference>
<evidence type="ECO:0000256" key="22">
    <source>
        <dbReference type="SAM" id="MobiDB-lite"/>
    </source>
</evidence>
<comment type="catalytic activity">
    <reaction evidence="19">
        <text>a 5'-end 2'-deoxyribose-2'-deoxyribonucleotide-DNA = (2E,4S)-4-hydroxypenten-2-al-5-phosphate + a 5'-end 5'-phospho-2'-deoxyribonucleoside-DNA + H(+)</text>
        <dbReference type="Rhea" id="RHEA:76255"/>
        <dbReference type="Rhea" id="RHEA-COMP:13180"/>
        <dbReference type="Rhea" id="RHEA-COMP:18657"/>
        <dbReference type="ChEBI" id="CHEBI:15378"/>
        <dbReference type="ChEBI" id="CHEBI:136412"/>
        <dbReference type="ChEBI" id="CHEBI:195194"/>
        <dbReference type="ChEBI" id="CHEBI:195195"/>
    </reaction>
</comment>
<comment type="cofactor">
    <cofactor evidence="1">
        <name>Mg(2+)</name>
        <dbReference type="ChEBI" id="CHEBI:18420"/>
    </cofactor>
</comment>
<protein>
    <recommendedName>
        <fullName evidence="5">DNA polymerase beta</fullName>
        <ecNumber evidence="3">2.7.7.7</ecNumber>
        <ecNumber evidence="4">4.2.99.18</ecNumber>
    </recommendedName>
    <alternativeName>
        <fullName evidence="16">5'-deoxyribose-phosphate lyase</fullName>
    </alternativeName>
    <alternativeName>
        <fullName evidence="17">AP lyase</fullName>
    </alternativeName>
</protein>
<evidence type="ECO:0000313" key="26">
    <source>
        <dbReference type="EMBL" id="GAA2371743.1"/>
    </source>
</evidence>
<dbReference type="CDD" id="cd07436">
    <property type="entry name" value="PHP_PolX"/>
    <property type="match status" value="1"/>
</dbReference>
<keyword evidence="7" id="KW-0237">DNA synthesis</keyword>
<dbReference type="Pfam" id="PF02811">
    <property type="entry name" value="PHP"/>
    <property type="match status" value="1"/>
</dbReference>
<comment type="subcellular location">
    <subcellularLocation>
        <location evidence="2">Cytoplasm</location>
    </subcellularLocation>
</comment>
<accession>A0ABP5U7I8</accession>
<comment type="catalytic activity">
    <reaction evidence="21">
        <text>DNA(n) + a 2'-deoxyribonucleoside 5'-triphosphate = DNA(n+1) + diphosphate</text>
        <dbReference type="Rhea" id="RHEA:22508"/>
        <dbReference type="Rhea" id="RHEA-COMP:17339"/>
        <dbReference type="Rhea" id="RHEA-COMP:17340"/>
        <dbReference type="ChEBI" id="CHEBI:33019"/>
        <dbReference type="ChEBI" id="CHEBI:61560"/>
        <dbReference type="ChEBI" id="CHEBI:173112"/>
        <dbReference type="EC" id="2.7.7.7"/>
    </reaction>
</comment>
<keyword evidence="13" id="KW-0239">DNA-directed DNA polymerase</keyword>
<dbReference type="Gene3D" id="1.10.150.20">
    <property type="entry name" value="5' to 3' exonuclease, C-terminal subdomain"/>
    <property type="match status" value="1"/>
</dbReference>
<feature type="domain" description="Polymerase/histidinol phosphatase N-terminal" evidence="24">
    <location>
        <begin position="394"/>
        <end position="474"/>
    </location>
</feature>
<keyword evidence="26" id="KW-0540">Nuclease</keyword>
<dbReference type="SMART" id="SM00481">
    <property type="entry name" value="POLIIIAc"/>
    <property type="match status" value="1"/>
</dbReference>
<dbReference type="Gene3D" id="3.30.210.10">
    <property type="entry name" value="DNA polymerase, thumb domain"/>
    <property type="match status" value="1"/>
</dbReference>
<evidence type="ECO:0000256" key="15">
    <source>
        <dbReference type="ARBA" id="ARBA00023204"/>
    </source>
</evidence>
<evidence type="ECO:0000256" key="8">
    <source>
        <dbReference type="ARBA" id="ARBA00022679"/>
    </source>
</evidence>
<dbReference type="Gene3D" id="3.30.460.10">
    <property type="entry name" value="Beta Polymerase, domain 2"/>
    <property type="match status" value="1"/>
</dbReference>
<sequence length="631" mass="69549">MTSPIPGKRTRAGAHPEESGAPAPFLPPGSLHRFPNARHAGPRHRRHGPPRLDDVTRSNEEVEALLREYADLLLITGGDAFKARAYEKAARAIAGYPRDVSRLDAKGLREIPGVGKSIADKVVEYLRTGSVPAVEEARAAIPAGVRQLTAIPALGPKKAMMLYEELHIASIDELSDAIHDHKLRDLKGFGPKTEENILHGIALMQAAGDRFPLNVAMSVADDVVAELCRVAGCEACEYAGSLRRMKETVGDIDILVAADESAPFMEAFAHLPYTAEVIARGEKKTSIRTTKGLQVDLRVLPLDSWGAGLQYFTGSKAHNIRVRAIAMRHGLKLSEYGLFDAKSGRKIASRSEEDVYARLGMDWIPPTLREDRGEIEAALNGRLPRLVAESDLRGDLHTHTNLTDGLEPLEEMIEAAGRRGYAYYAVTDHAPKLYMQQMTDEKILAQRARIRDLDRARGRGGMRLLHGVELNIDVEGDVDWPDDFLEDFDLCVASVHTQFGQSREEMTRRLLRACENPNVNIIGHPTTRLIGKRPGIDADLDAVFAACARTGTALEINAHPDRLDLSDENILRAREHGARFAVDSDAHSTLDVAALRYGVGTAQRGWLTPDDVINTWPLTRLRRFLRKDGHG</sequence>
<dbReference type="PRINTS" id="PR00870">
    <property type="entry name" value="DNAPOLXBETA"/>
</dbReference>
<keyword evidence="12" id="KW-0832">Ubl conjugation</keyword>
<evidence type="ECO:0000256" key="14">
    <source>
        <dbReference type="ARBA" id="ARBA00023053"/>
    </source>
</evidence>
<dbReference type="SUPFAM" id="SSF89550">
    <property type="entry name" value="PHP domain-like"/>
    <property type="match status" value="1"/>
</dbReference>
<evidence type="ECO:0000256" key="20">
    <source>
        <dbReference type="ARBA" id="ARBA00045548"/>
    </source>
</evidence>
<evidence type="ECO:0000256" key="17">
    <source>
        <dbReference type="ARBA" id="ARBA00035726"/>
    </source>
</evidence>
<comment type="catalytic activity">
    <reaction evidence="18">
        <text>2'-deoxyribonucleotide-(2'-deoxyribose 5'-phosphate)-2'-deoxyribonucleotide-DNA = a 3'-end 2'-deoxyribonucleotide-(2,3-dehydro-2,3-deoxyribose 5'-phosphate)-DNA + a 5'-end 5'-phospho-2'-deoxyribonucleoside-DNA + H(+)</text>
        <dbReference type="Rhea" id="RHEA:66592"/>
        <dbReference type="Rhea" id="RHEA-COMP:13180"/>
        <dbReference type="Rhea" id="RHEA-COMP:16897"/>
        <dbReference type="Rhea" id="RHEA-COMP:17067"/>
        <dbReference type="ChEBI" id="CHEBI:15378"/>
        <dbReference type="ChEBI" id="CHEBI:136412"/>
        <dbReference type="ChEBI" id="CHEBI:157695"/>
        <dbReference type="ChEBI" id="CHEBI:167181"/>
        <dbReference type="EC" id="4.2.99.18"/>
    </reaction>
</comment>
<dbReference type="SMART" id="SM00278">
    <property type="entry name" value="HhH1"/>
    <property type="match status" value="3"/>
</dbReference>
<keyword evidence="15" id="KW-0234">DNA repair</keyword>
<evidence type="ECO:0000256" key="9">
    <source>
        <dbReference type="ARBA" id="ARBA00022695"/>
    </source>
</evidence>
<feature type="domain" description="DNA-directed DNA polymerase X" evidence="25">
    <location>
        <begin position="57"/>
        <end position="370"/>
    </location>
</feature>
<dbReference type="InterPro" id="IPR016195">
    <property type="entry name" value="Pol/histidinol_Pase-like"/>
</dbReference>
<dbReference type="Pfam" id="PF14791">
    <property type="entry name" value="DNA_pol_B_thumb"/>
    <property type="match status" value="1"/>
</dbReference>
<keyword evidence="26" id="KW-0378">Hydrolase</keyword>
<evidence type="ECO:0000256" key="16">
    <source>
        <dbReference type="ARBA" id="ARBA00035717"/>
    </source>
</evidence>
<feature type="compositionally biased region" description="Basic residues" evidence="22">
    <location>
        <begin position="40"/>
        <end position="49"/>
    </location>
</feature>
<feature type="domain" description="Helix-hairpin-helix DNA-binding motif class 1" evidence="23">
    <location>
        <begin position="106"/>
        <end position="125"/>
    </location>
</feature>
<evidence type="ECO:0000256" key="18">
    <source>
        <dbReference type="ARBA" id="ARBA00044632"/>
    </source>
</evidence>
<dbReference type="Pfam" id="PF14716">
    <property type="entry name" value="HHH_8"/>
    <property type="match status" value="1"/>
</dbReference>
<feature type="domain" description="Helix-hairpin-helix DNA-binding motif class 1" evidence="23">
    <location>
        <begin position="181"/>
        <end position="200"/>
    </location>
</feature>
<comment type="function">
    <text evidence="20">Repair polymerase that plays a key role in base-excision repair. During this process, the damaged base is excised by specific DNA glycosylases, the DNA backbone is nicked at the abasic site by an apurinic/apyrimidic (AP) endonuclease, and POLB removes 5'-deoxyribose-phosphate from the preincised AP site acting as a 5'-deoxyribose-phosphate lyase (5'-dRP lyase); through its DNA polymerase activity, it adds one nucleotide to the 3' end of the arising single-nucleotide gap. Conducts 'gap-filling' DNA synthesis in a stepwise distributive fashion rather than in a processive fashion as for other DNA polymerases. It is also able to cleave sugar-phosphate bonds 3' to an intact AP site, acting as an AP lyase.</text>
</comment>
<evidence type="ECO:0000256" key="11">
    <source>
        <dbReference type="ARBA" id="ARBA00022763"/>
    </source>
</evidence>
<keyword evidence="10" id="KW-0235">DNA replication</keyword>
<keyword evidence="14" id="KW-0915">Sodium</keyword>
<dbReference type="InterPro" id="IPR037160">
    <property type="entry name" value="DNA_Pol_thumb_sf"/>
</dbReference>
<dbReference type="SUPFAM" id="SSF81301">
    <property type="entry name" value="Nucleotidyltransferase"/>
    <property type="match status" value="1"/>
</dbReference>
<feature type="domain" description="Helix-hairpin-helix DNA-binding motif class 1" evidence="23">
    <location>
        <begin position="146"/>
        <end position="165"/>
    </location>
</feature>
<dbReference type="EMBL" id="BAAASD010000058">
    <property type="protein sequence ID" value="GAA2371743.1"/>
    <property type="molecule type" value="Genomic_DNA"/>
</dbReference>
<keyword evidence="9" id="KW-0548">Nucleotidyltransferase</keyword>
<evidence type="ECO:0000256" key="19">
    <source>
        <dbReference type="ARBA" id="ARBA00044678"/>
    </source>
</evidence>
<dbReference type="InterPro" id="IPR003141">
    <property type="entry name" value="Pol/His_phosphatase_N"/>
</dbReference>
<keyword evidence="11" id="KW-0227">DNA damage</keyword>
<evidence type="ECO:0000256" key="4">
    <source>
        <dbReference type="ARBA" id="ARBA00012720"/>
    </source>
</evidence>
<dbReference type="PANTHER" id="PTHR36928">
    <property type="entry name" value="PHOSPHATASE YCDX-RELATED"/>
    <property type="match status" value="1"/>
</dbReference>
<dbReference type="InterPro" id="IPR047967">
    <property type="entry name" value="PolX_PHP"/>
</dbReference>
<dbReference type="InterPro" id="IPR003583">
    <property type="entry name" value="Hlx-hairpin-Hlx_DNA-bd_motif"/>
</dbReference>
<evidence type="ECO:0000256" key="21">
    <source>
        <dbReference type="ARBA" id="ARBA00049244"/>
    </source>
</evidence>